<evidence type="ECO:0000256" key="3">
    <source>
        <dbReference type="ARBA" id="ARBA00023163"/>
    </source>
</evidence>
<dbReference type="RefSeq" id="WP_158215695.1">
    <property type="nucleotide sequence ID" value="NZ_JBDNSG010000015.1"/>
</dbReference>
<proteinExistence type="predicted"/>
<evidence type="ECO:0000256" key="4">
    <source>
        <dbReference type="PROSITE-ProRule" id="PRU00335"/>
    </source>
</evidence>
<sequence length="264" mass="29546">MKESGLSHAAGTPHRDESQRIHKRTTREMIYRNAFMLFAKRGYNKTTMSDIAKACNTTKTLVQYHAPKKELLANLLMRSLFELIESAMSGATMPRKIDSLEQLYVIGFLHFNLLTQNVSMEPITKDIVASRKLTERMIDTEIMWIARTSVQARHRELSGETSVPIAMWSSFVNDQDALEPHIEQAVVAGQGGAYELMHHEYLHHRSPDPGALTDLSYAIFTGLSGEDHSEAMHGLPALHKLRSSTAVRAINNEAQSMLTALLSG</sequence>
<evidence type="ECO:0000313" key="8">
    <source>
        <dbReference type="Proteomes" id="UP000216451"/>
    </source>
</evidence>
<dbReference type="OrthoDB" id="3196926at2"/>
<dbReference type="SUPFAM" id="SSF46689">
    <property type="entry name" value="Homeodomain-like"/>
    <property type="match status" value="1"/>
</dbReference>
<dbReference type="InterPro" id="IPR001647">
    <property type="entry name" value="HTH_TetR"/>
</dbReference>
<keyword evidence="2 4" id="KW-0238">DNA-binding</keyword>
<keyword evidence="8" id="KW-1185">Reference proteome</keyword>
<dbReference type="PROSITE" id="PS50977">
    <property type="entry name" value="HTH_TETR_2"/>
    <property type="match status" value="1"/>
</dbReference>
<protein>
    <submittedName>
        <fullName evidence="7">TetR family transcriptional regulator</fullName>
    </submittedName>
</protein>
<dbReference type="AlphaFoldDB" id="A0A261G146"/>
<feature type="compositionally biased region" description="Basic and acidic residues" evidence="5">
    <location>
        <begin position="13"/>
        <end position="23"/>
    </location>
</feature>
<dbReference type="PANTHER" id="PTHR30055:SF234">
    <property type="entry name" value="HTH-TYPE TRANSCRIPTIONAL REGULATOR BETI"/>
    <property type="match status" value="1"/>
</dbReference>
<reference evidence="7 8" key="1">
    <citation type="journal article" date="2017" name="BMC Genomics">
        <title>Comparative genomic and phylogenomic analyses of the Bifidobacteriaceae family.</title>
        <authorList>
            <person name="Lugli G.A."/>
            <person name="Milani C."/>
            <person name="Turroni F."/>
            <person name="Duranti S."/>
            <person name="Mancabelli L."/>
            <person name="Mangifesta M."/>
            <person name="Ferrario C."/>
            <person name="Modesto M."/>
            <person name="Mattarelli P."/>
            <person name="Jiri K."/>
            <person name="van Sinderen D."/>
            <person name="Ventura M."/>
        </authorList>
    </citation>
    <scope>NUCLEOTIDE SEQUENCE [LARGE SCALE GENOMIC DNA]</scope>
    <source>
        <strain evidence="7 8">LMG 28769</strain>
    </source>
</reference>
<feature type="DNA-binding region" description="H-T-H motif" evidence="4">
    <location>
        <begin position="47"/>
        <end position="66"/>
    </location>
</feature>
<keyword evidence="3" id="KW-0804">Transcription</keyword>
<organism evidence="7 8">
    <name type="scientific">Bifidobacterium aquikefiri</name>
    <dbReference type="NCBI Taxonomy" id="1653207"/>
    <lineage>
        <taxon>Bacteria</taxon>
        <taxon>Bacillati</taxon>
        <taxon>Actinomycetota</taxon>
        <taxon>Actinomycetes</taxon>
        <taxon>Bifidobacteriales</taxon>
        <taxon>Bifidobacteriaceae</taxon>
        <taxon>Bifidobacterium</taxon>
    </lineage>
</organism>
<name>A0A261G146_9BIFI</name>
<feature type="domain" description="HTH tetR-type" evidence="6">
    <location>
        <begin position="24"/>
        <end position="84"/>
    </location>
</feature>
<dbReference type="InterPro" id="IPR009057">
    <property type="entry name" value="Homeodomain-like_sf"/>
</dbReference>
<gene>
    <name evidence="7" type="ORF">BAQU_1880</name>
</gene>
<evidence type="ECO:0000313" key="7">
    <source>
        <dbReference type="EMBL" id="OZG65140.1"/>
    </source>
</evidence>
<dbReference type="PANTHER" id="PTHR30055">
    <property type="entry name" value="HTH-TYPE TRANSCRIPTIONAL REGULATOR RUTR"/>
    <property type="match status" value="1"/>
</dbReference>
<dbReference type="InterPro" id="IPR050109">
    <property type="entry name" value="HTH-type_TetR-like_transc_reg"/>
</dbReference>
<dbReference type="Pfam" id="PF00440">
    <property type="entry name" value="TetR_N"/>
    <property type="match status" value="1"/>
</dbReference>
<dbReference type="GeneID" id="98296523"/>
<evidence type="ECO:0000256" key="2">
    <source>
        <dbReference type="ARBA" id="ARBA00023125"/>
    </source>
</evidence>
<accession>A0A261G146</accession>
<comment type="caution">
    <text evidence="7">The sequence shown here is derived from an EMBL/GenBank/DDBJ whole genome shotgun (WGS) entry which is preliminary data.</text>
</comment>
<feature type="region of interest" description="Disordered" evidence="5">
    <location>
        <begin position="1"/>
        <end position="23"/>
    </location>
</feature>
<keyword evidence="1" id="KW-0805">Transcription regulation</keyword>
<evidence type="ECO:0000256" key="5">
    <source>
        <dbReference type="SAM" id="MobiDB-lite"/>
    </source>
</evidence>
<dbReference type="Gene3D" id="1.10.357.10">
    <property type="entry name" value="Tetracycline Repressor, domain 2"/>
    <property type="match status" value="1"/>
</dbReference>
<dbReference type="EMBL" id="MWXA01000009">
    <property type="protein sequence ID" value="OZG65140.1"/>
    <property type="molecule type" value="Genomic_DNA"/>
</dbReference>
<dbReference type="GO" id="GO:0003700">
    <property type="term" value="F:DNA-binding transcription factor activity"/>
    <property type="evidence" value="ECO:0007669"/>
    <property type="project" value="TreeGrafter"/>
</dbReference>
<dbReference type="GO" id="GO:0000976">
    <property type="term" value="F:transcription cis-regulatory region binding"/>
    <property type="evidence" value="ECO:0007669"/>
    <property type="project" value="TreeGrafter"/>
</dbReference>
<evidence type="ECO:0000259" key="6">
    <source>
        <dbReference type="PROSITE" id="PS50977"/>
    </source>
</evidence>
<dbReference type="Proteomes" id="UP000216451">
    <property type="component" value="Unassembled WGS sequence"/>
</dbReference>
<evidence type="ECO:0000256" key="1">
    <source>
        <dbReference type="ARBA" id="ARBA00023015"/>
    </source>
</evidence>